<proteinExistence type="inferred from homology"/>
<keyword evidence="4 7" id="KW-1133">Transmembrane helix</keyword>
<dbReference type="FunFam" id="1.20.1250.20:FF:001003">
    <property type="entry name" value="Sugar transporter"/>
    <property type="match status" value="1"/>
</dbReference>
<evidence type="ECO:0000256" key="7">
    <source>
        <dbReference type="SAM" id="Phobius"/>
    </source>
</evidence>
<evidence type="ECO:0000256" key="6">
    <source>
        <dbReference type="SAM" id="MobiDB-lite"/>
    </source>
</evidence>
<feature type="transmembrane region" description="Helical" evidence="7">
    <location>
        <begin position="484"/>
        <end position="506"/>
    </location>
</feature>
<dbReference type="PANTHER" id="PTHR48022">
    <property type="entry name" value="PLASTIDIC GLUCOSE TRANSPORTER 4"/>
    <property type="match status" value="1"/>
</dbReference>
<dbReference type="Pfam" id="PF00083">
    <property type="entry name" value="Sugar_tr"/>
    <property type="match status" value="1"/>
</dbReference>
<feature type="transmembrane region" description="Helical" evidence="7">
    <location>
        <begin position="359"/>
        <end position="380"/>
    </location>
</feature>
<feature type="transmembrane region" description="Helical" evidence="7">
    <location>
        <begin position="421"/>
        <end position="443"/>
    </location>
</feature>
<feature type="transmembrane region" description="Helical" evidence="7">
    <location>
        <begin position="135"/>
        <end position="154"/>
    </location>
</feature>
<dbReference type="EMBL" id="AMKT01000098">
    <property type="protein sequence ID" value="OXG11555.1"/>
    <property type="molecule type" value="Genomic_DNA"/>
</dbReference>
<dbReference type="SUPFAM" id="SSF103473">
    <property type="entry name" value="MFS general substrate transporter"/>
    <property type="match status" value="1"/>
</dbReference>
<dbReference type="Proteomes" id="UP000199727">
    <property type="component" value="Unassembled WGS sequence"/>
</dbReference>
<keyword evidence="9" id="KW-0762">Sugar transport</keyword>
<evidence type="ECO:0000259" key="8">
    <source>
        <dbReference type="PROSITE" id="PS50850"/>
    </source>
</evidence>
<gene>
    <name evidence="9" type="ORF">C361_06662</name>
</gene>
<dbReference type="InterPro" id="IPR050360">
    <property type="entry name" value="MFS_Sugar_Transporters"/>
</dbReference>
<feature type="transmembrane region" description="Helical" evidence="7">
    <location>
        <begin position="224"/>
        <end position="245"/>
    </location>
</feature>
<evidence type="ECO:0000256" key="4">
    <source>
        <dbReference type="ARBA" id="ARBA00022989"/>
    </source>
</evidence>
<comment type="caution">
    <text evidence="9">The sequence shown here is derived from an EMBL/GenBank/DDBJ whole genome shotgun (WGS) entry which is preliminary data.</text>
</comment>
<dbReference type="Gene3D" id="1.20.1250.20">
    <property type="entry name" value="MFS general substrate transporter like domains"/>
    <property type="match status" value="1"/>
</dbReference>
<keyword evidence="5 7" id="KW-0472">Membrane</keyword>
<sequence length="564" mass="61979">MALHTVTPVIVEDEKIDIEHVEDAKVDNGFDPDLVIKSPFEDLSFFVTLKTFKKATFLALLAAFSAAADGYQIAMTGSIIANKGFIKTYGTAYNSAGELILDANVLAAWGGVQSAGQGFGMLSMHFIADKFGRKWAFYGLWLALVVGVTCETVGRHWQVWLVAKLASGYGVGSVQFLTGTYITEIVPSRTRGFILIFYSIWYAIGQLFASAALKVLADQQPYNFLDLIYTEWAMIGIMIMVYLYLPESPWWCANHDKHDRGRAIVGRLNGGIEGYDVDFHYSLIKKTVDNEKAQKRAALGADRGVLKGLWDCREVFTGANGFRTLVAFYPAAIQQMSGLAVLSNYSSYFAQVAGFSDPFVFSLLLAIVGIIITILICLTTDFIGRRAIFLGAVVVTWCMLIIVGGMGLIKNPSHSTNQLVLFFSLVWRMSSTCLGTLGWSYVAETGSGRLRAITAGVSAAGGVAIGTLFSTTVPYMLNANYANWGLKTCFFFAGVSAPMCVAAFFIMPDTSKRTPAELDEMFQRKIKPWRFRSYVSDAQKALQAEKERTGETDAVTLQNATNRR</sequence>
<dbReference type="InterPro" id="IPR020846">
    <property type="entry name" value="MFS_dom"/>
</dbReference>
<feature type="transmembrane region" description="Helical" evidence="7">
    <location>
        <begin position="450"/>
        <end position="472"/>
    </location>
</feature>
<comment type="subcellular location">
    <subcellularLocation>
        <location evidence="1">Membrane</location>
        <topology evidence="1">Multi-pass membrane protein</topology>
    </subcellularLocation>
</comment>
<dbReference type="PANTHER" id="PTHR48022:SF68">
    <property type="entry name" value="MAJOR FACILITATOR SUPERFAMILY (MFS) PROFILE DOMAIN-CONTAINING PROTEIN-RELATED"/>
    <property type="match status" value="1"/>
</dbReference>
<dbReference type="InterPro" id="IPR036259">
    <property type="entry name" value="MFS_trans_sf"/>
</dbReference>
<organism evidence="9 10">
    <name type="scientific">Cryptococcus neoformans Tu259-1</name>
    <dbReference type="NCBI Taxonomy" id="1230072"/>
    <lineage>
        <taxon>Eukaryota</taxon>
        <taxon>Fungi</taxon>
        <taxon>Dikarya</taxon>
        <taxon>Basidiomycota</taxon>
        <taxon>Agaricomycotina</taxon>
        <taxon>Tremellomycetes</taxon>
        <taxon>Tremellales</taxon>
        <taxon>Cryptococcaceae</taxon>
        <taxon>Cryptococcus</taxon>
        <taxon>Cryptococcus neoformans species complex</taxon>
    </lineage>
</organism>
<name>A0A854Q3D9_CRYNE</name>
<feature type="compositionally biased region" description="Polar residues" evidence="6">
    <location>
        <begin position="555"/>
        <end position="564"/>
    </location>
</feature>
<accession>A0A854Q3D9</accession>
<dbReference type="GO" id="GO:0016020">
    <property type="term" value="C:membrane"/>
    <property type="evidence" value="ECO:0007669"/>
    <property type="project" value="UniProtKB-SubCell"/>
</dbReference>
<dbReference type="GO" id="GO:0005351">
    <property type="term" value="F:carbohydrate:proton symporter activity"/>
    <property type="evidence" value="ECO:0007669"/>
    <property type="project" value="TreeGrafter"/>
</dbReference>
<dbReference type="PROSITE" id="PS50850">
    <property type="entry name" value="MFS"/>
    <property type="match status" value="1"/>
</dbReference>
<dbReference type="AlphaFoldDB" id="A0A854Q3D9"/>
<feature type="domain" description="Major facilitator superfamily (MFS) profile" evidence="8">
    <location>
        <begin position="58"/>
        <end position="511"/>
    </location>
</feature>
<feature type="transmembrane region" description="Helical" evidence="7">
    <location>
        <begin position="387"/>
        <end position="409"/>
    </location>
</feature>
<comment type="similarity">
    <text evidence="2">Belongs to the major facilitator superfamily. Sugar transporter (TC 2.A.1.1) family.</text>
</comment>
<keyword evidence="9" id="KW-0813">Transport</keyword>
<reference evidence="9 10" key="1">
    <citation type="submission" date="2017-06" db="EMBL/GenBank/DDBJ databases">
        <title>Global population genomics of the pathogenic fungus Cryptococcus neoformans var. grubii.</title>
        <authorList>
            <person name="Cuomo C."/>
            <person name="Litvintseva A."/>
            <person name="Chen Y."/>
            <person name="Young S."/>
            <person name="Zeng Q."/>
            <person name="Chapman S."/>
            <person name="Gujja S."/>
            <person name="Saif S."/>
            <person name="Birren B."/>
        </authorList>
    </citation>
    <scope>NUCLEOTIDE SEQUENCE [LARGE SCALE GENOMIC DNA]</scope>
    <source>
        <strain evidence="9 10">Tu259-1</strain>
    </source>
</reference>
<evidence type="ECO:0000256" key="5">
    <source>
        <dbReference type="ARBA" id="ARBA00023136"/>
    </source>
</evidence>
<evidence type="ECO:0000313" key="9">
    <source>
        <dbReference type="EMBL" id="OXG11555.1"/>
    </source>
</evidence>
<feature type="transmembrane region" description="Helical" evidence="7">
    <location>
        <begin position="194"/>
        <end position="217"/>
    </location>
</feature>
<evidence type="ECO:0000256" key="1">
    <source>
        <dbReference type="ARBA" id="ARBA00004141"/>
    </source>
</evidence>
<keyword evidence="3 7" id="KW-0812">Transmembrane</keyword>
<evidence type="ECO:0000256" key="3">
    <source>
        <dbReference type="ARBA" id="ARBA00022692"/>
    </source>
</evidence>
<feature type="transmembrane region" description="Helical" evidence="7">
    <location>
        <begin position="161"/>
        <end position="182"/>
    </location>
</feature>
<protein>
    <submittedName>
        <fullName evidence="9">Sugar transporter</fullName>
    </submittedName>
</protein>
<dbReference type="InterPro" id="IPR005828">
    <property type="entry name" value="MFS_sugar_transport-like"/>
</dbReference>
<evidence type="ECO:0000313" key="10">
    <source>
        <dbReference type="Proteomes" id="UP000199727"/>
    </source>
</evidence>
<evidence type="ECO:0000256" key="2">
    <source>
        <dbReference type="ARBA" id="ARBA00010992"/>
    </source>
</evidence>
<feature type="region of interest" description="Disordered" evidence="6">
    <location>
        <begin position="545"/>
        <end position="564"/>
    </location>
</feature>
<dbReference type="OrthoDB" id="2544694at2759"/>